<dbReference type="PIRSF" id="PIRSF037031">
    <property type="entry name" value="Redox_disulphide_2"/>
    <property type="match status" value="1"/>
</dbReference>
<dbReference type="NCBIfam" id="TIGR00412">
    <property type="entry name" value="redox_disulf_2"/>
    <property type="match status" value="1"/>
</dbReference>
<dbReference type="Pfam" id="PF13192">
    <property type="entry name" value="Thioredoxin_3"/>
    <property type="match status" value="1"/>
</dbReference>
<name>X1HBR2_9ZZZZ</name>
<evidence type="ECO:0000259" key="1">
    <source>
        <dbReference type="Pfam" id="PF13192"/>
    </source>
</evidence>
<feature type="domain" description="Thioredoxin-like fold" evidence="1">
    <location>
        <begin position="1"/>
        <end position="75"/>
    </location>
</feature>
<dbReference type="InterPro" id="IPR005243">
    <property type="entry name" value="THIRX-like_proc"/>
</dbReference>
<dbReference type="PANTHER" id="PTHR36450:SF1">
    <property type="entry name" value="THIOREDOXIN"/>
    <property type="match status" value="1"/>
</dbReference>
<gene>
    <name evidence="2" type="ORF">S03H2_11553</name>
</gene>
<accession>X1HBR2</accession>
<dbReference type="PANTHER" id="PTHR36450">
    <property type="entry name" value="THIOREDOXIN"/>
    <property type="match status" value="1"/>
</dbReference>
<proteinExistence type="predicted"/>
<organism evidence="2">
    <name type="scientific">marine sediment metagenome</name>
    <dbReference type="NCBI Taxonomy" id="412755"/>
    <lineage>
        <taxon>unclassified sequences</taxon>
        <taxon>metagenomes</taxon>
        <taxon>ecological metagenomes</taxon>
    </lineage>
</organism>
<dbReference type="Gene3D" id="3.40.30.10">
    <property type="entry name" value="Glutaredoxin"/>
    <property type="match status" value="1"/>
</dbReference>
<dbReference type="EMBL" id="BARU01005890">
    <property type="protein sequence ID" value="GAH42758.1"/>
    <property type="molecule type" value="Genomic_DNA"/>
</dbReference>
<evidence type="ECO:0000313" key="2">
    <source>
        <dbReference type="EMBL" id="GAH42758.1"/>
    </source>
</evidence>
<dbReference type="AlphaFoldDB" id="X1HBR2"/>
<dbReference type="InterPro" id="IPR012336">
    <property type="entry name" value="Thioredoxin-like_fold"/>
</dbReference>
<comment type="caution">
    <text evidence="2">The sequence shown here is derived from an EMBL/GenBank/DDBJ whole genome shotgun (WGS) entry which is preliminary data.</text>
</comment>
<reference evidence="2" key="1">
    <citation type="journal article" date="2014" name="Front. Microbiol.">
        <title>High frequency of phylogenetically diverse reductive dehalogenase-homologous genes in deep subseafloor sedimentary metagenomes.</title>
        <authorList>
            <person name="Kawai M."/>
            <person name="Futagami T."/>
            <person name="Toyoda A."/>
            <person name="Takaki Y."/>
            <person name="Nishi S."/>
            <person name="Hori S."/>
            <person name="Arai W."/>
            <person name="Tsubouchi T."/>
            <person name="Morono Y."/>
            <person name="Uchiyama I."/>
            <person name="Ito T."/>
            <person name="Fujiyama A."/>
            <person name="Inagaki F."/>
            <person name="Takami H."/>
        </authorList>
    </citation>
    <scope>NUCLEOTIDE SEQUENCE</scope>
    <source>
        <strain evidence="2">Expedition CK06-06</strain>
    </source>
</reference>
<protein>
    <recommendedName>
        <fullName evidence="1">Thioredoxin-like fold domain-containing protein</fullName>
    </recommendedName>
</protein>
<dbReference type="SUPFAM" id="SSF52833">
    <property type="entry name" value="Thioredoxin-like"/>
    <property type="match status" value="1"/>
</dbReference>
<sequence>MIIKVLGPGCARCDQLKKTIKQVVEELGIDASVEEVRDIKKIMEYPIVTTPGLVMDEELVSSGKVPNKAEVMRLIVNALARKEEIGL</sequence>
<dbReference type="InterPro" id="IPR036249">
    <property type="entry name" value="Thioredoxin-like_sf"/>
</dbReference>